<gene>
    <name evidence="1" type="ORF">GBAR_LOCUS17275</name>
</gene>
<organism evidence="1 2">
    <name type="scientific">Geodia barretti</name>
    <name type="common">Barrett's horny sponge</name>
    <dbReference type="NCBI Taxonomy" id="519541"/>
    <lineage>
        <taxon>Eukaryota</taxon>
        <taxon>Metazoa</taxon>
        <taxon>Porifera</taxon>
        <taxon>Demospongiae</taxon>
        <taxon>Heteroscleromorpha</taxon>
        <taxon>Tetractinellida</taxon>
        <taxon>Astrophorina</taxon>
        <taxon>Geodiidae</taxon>
        <taxon>Geodia</taxon>
    </lineage>
</organism>
<dbReference type="AlphaFoldDB" id="A0AA35WVJ7"/>
<sequence length="87" mass="9877">MFLEDGESVCTDISNRVNNHLIPNRSLLRYRYSDLHSKKILKTHYLSPNSLNHLPSHSNHSLSSHTHNNCQLFSSRSLSSASLSSRS</sequence>
<dbReference type="Proteomes" id="UP001174909">
    <property type="component" value="Unassembled WGS sequence"/>
</dbReference>
<evidence type="ECO:0000313" key="1">
    <source>
        <dbReference type="EMBL" id="CAI8030461.1"/>
    </source>
</evidence>
<reference evidence="1" key="1">
    <citation type="submission" date="2023-03" db="EMBL/GenBank/DDBJ databases">
        <authorList>
            <person name="Steffen K."/>
            <person name="Cardenas P."/>
        </authorList>
    </citation>
    <scope>NUCLEOTIDE SEQUENCE</scope>
</reference>
<evidence type="ECO:0000313" key="2">
    <source>
        <dbReference type="Proteomes" id="UP001174909"/>
    </source>
</evidence>
<accession>A0AA35WVJ7</accession>
<name>A0AA35WVJ7_GEOBA</name>
<proteinExistence type="predicted"/>
<comment type="caution">
    <text evidence="1">The sequence shown here is derived from an EMBL/GenBank/DDBJ whole genome shotgun (WGS) entry which is preliminary data.</text>
</comment>
<feature type="non-terminal residue" evidence="1">
    <location>
        <position position="87"/>
    </location>
</feature>
<dbReference type="EMBL" id="CASHTH010002482">
    <property type="protein sequence ID" value="CAI8030461.1"/>
    <property type="molecule type" value="Genomic_DNA"/>
</dbReference>
<protein>
    <submittedName>
        <fullName evidence="1">Uncharacterized protein</fullName>
    </submittedName>
</protein>
<keyword evidence="2" id="KW-1185">Reference proteome</keyword>